<evidence type="ECO:0000256" key="3">
    <source>
        <dbReference type="ARBA" id="ARBA00047645"/>
    </source>
</evidence>
<protein>
    <recommendedName>
        <fullName evidence="2 4">Acylphosphatase</fullName>
        <ecNumber evidence="2 4">3.6.1.7</ecNumber>
    </recommendedName>
</protein>
<evidence type="ECO:0000256" key="5">
    <source>
        <dbReference type="RuleBase" id="RU000553"/>
    </source>
</evidence>
<comment type="catalytic activity">
    <reaction evidence="3 4 5">
        <text>an acyl phosphate + H2O = a carboxylate + phosphate + H(+)</text>
        <dbReference type="Rhea" id="RHEA:14965"/>
        <dbReference type="ChEBI" id="CHEBI:15377"/>
        <dbReference type="ChEBI" id="CHEBI:15378"/>
        <dbReference type="ChEBI" id="CHEBI:29067"/>
        <dbReference type="ChEBI" id="CHEBI:43474"/>
        <dbReference type="ChEBI" id="CHEBI:59918"/>
        <dbReference type="EC" id="3.6.1.7"/>
    </reaction>
</comment>
<dbReference type="InterPro" id="IPR036046">
    <property type="entry name" value="Acylphosphatase-like_dom_sf"/>
</dbReference>
<keyword evidence="9" id="KW-1185">Reference proteome</keyword>
<organism evidence="8 9">
    <name type="scientific">Pelovirga terrestris</name>
    <dbReference type="NCBI Taxonomy" id="2771352"/>
    <lineage>
        <taxon>Bacteria</taxon>
        <taxon>Pseudomonadati</taxon>
        <taxon>Thermodesulfobacteriota</taxon>
        <taxon>Desulfuromonadia</taxon>
        <taxon>Geobacterales</taxon>
        <taxon>Geobacteraceae</taxon>
        <taxon>Pelovirga</taxon>
    </lineage>
</organism>
<dbReference type="InterPro" id="IPR017968">
    <property type="entry name" value="Acylphosphatase_CS"/>
</dbReference>
<feature type="active site" evidence="4">
    <location>
        <position position="20"/>
    </location>
</feature>
<dbReference type="InterPro" id="IPR001792">
    <property type="entry name" value="Acylphosphatase-like_dom"/>
</dbReference>
<dbReference type="GO" id="GO:0003998">
    <property type="term" value="F:acylphosphatase activity"/>
    <property type="evidence" value="ECO:0007669"/>
    <property type="project" value="UniProtKB-EC"/>
</dbReference>
<feature type="domain" description="Acylphosphatase-like" evidence="7">
    <location>
        <begin position="5"/>
        <end position="92"/>
    </location>
</feature>
<dbReference type="PANTHER" id="PTHR47268:SF4">
    <property type="entry name" value="ACYLPHOSPHATASE"/>
    <property type="match status" value="1"/>
</dbReference>
<dbReference type="AlphaFoldDB" id="A0A8J6UGP9"/>
<comment type="similarity">
    <text evidence="1 6">Belongs to the acylphosphatase family.</text>
</comment>
<evidence type="ECO:0000313" key="9">
    <source>
        <dbReference type="Proteomes" id="UP000632828"/>
    </source>
</evidence>
<dbReference type="RefSeq" id="WP_191154429.1">
    <property type="nucleotide sequence ID" value="NZ_JACWUN010000005.1"/>
</dbReference>
<reference evidence="8" key="1">
    <citation type="submission" date="2020-09" db="EMBL/GenBank/DDBJ databases">
        <title>Pelobacter alkaliphilus sp. nov., a novel anaerobic arsenate-reducing bacterium from terrestrial mud volcano.</title>
        <authorList>
            <person name="Khomyakova M.A."/>
            <person name="Merkel A.Y."/>
            <person name="Slobodkin A.I."/>
        </authorList>
    </citation>
    <scope>NUCLEOTIDE SEQUENCE</scope>
    <source>
        <strain evidence="8">M08fum</strain>
    </source>
</reference>
<name>A0A8J6UGP9_9BACT</name>
<evidence type="ECO:0000256" key="4">
    <source>
        <dbReference type="PROSITE-ProRule" id="PRU00520"/>
    </source>
</evidence>
<dbReference type="SUPFAM" id="SSF54975">
    <property type="entry name" value="Acylphosphatase/BLUF domain-like"/>
    <property type="match status" value="1"/>
</dbReference>
<evidence type="ECO:0000256" key="6">
    <source>
        <dbReference type="RuleBase" id="RU004168"/>
    </source>
</evidence>
<keyword evidence="4 5" id="KW-0378">Hydrolase</keyword>
<sequence length="92" mass="10242">MTSISAKVRISGRVQGVWFRQSTREQAAELGVTGWCRNCPDGSVEAVFQGDEKIVNAIIDWCHQGPKLAQVEHVHIEWLDSGGVFNSFEIRA</sequence>
<dbReference type="Gene3D" id="3.30.70.100">
    <property type="match status" value="1"/>
</dbReference>
<gene>
    <name evidence="8" type="ORF">ICT70_05660</name>
</gene>
<dbReference type="PANTHER" id="PTHR47268">
    <property type="entry name" value="ACYLPHOSPHATASE"/>
    <property type="match status" value="1"/>
</dbReference>
<accession>A0A8J6UGP9</accession>
<feature type="active site" evidence="4">
    <location>
        <position position="38"/>
    </location>
</feature>
<dbReference type="PRINTS" id="PR00112">
    <property type="entry name" value="ACYLPHPHTASE"/>
</dbReference>
<dbReference type="InterPro" id="IPR020456">
    <property type="entry name" value="Acylphosphatase"/>
</dbReference>
<evidence type="ECO:0000259" key="7">
    <source>
        <dbReference type="PROSITE" id="PS51160"/>
    </source>
</evidence>
<evidence type="ECO:0000256" key="2">
    <source>
        <dbReference type="ARBA" id="ARBA00012150"/>
    </source>
</evidence>
<proteinExistence type="inferred from homology"/>
<dbReference type="PROSITE" id="PS51160">
    <property type="entry name" value="ACYLPHOSPHATASE_3"/>
    <property type="match status" value="1"/>
</dbReference>
<evidence type="ECO:0000256" key="1">
    <source>
        <dbReference type="ARBA" id="ARBA00005614"/>
    </source>
</evidence>
<dbReference type="PROSITE" id="PS00150">
    <property type="entry name" value="ACYLPHOSPHATASE_1"/>
    <property type="match status" value="1"/>
</dbReference>
<dbReference type="Pfam" id="PF00708">
    <property type="entry name" value="Acylphosphatase"/>
    <property type="match status" value="1"/>
</dbReference>
<dbReference type="Proteomes" id="UP000632828">
    <property type="component" value="Unassembled WGS sequence"/>
</dbReference>
<comment type="caution">
    <text evidence="8">The sequence shown here is derived from an EMBL/GenBank/DDBJ whole genome shotgun (WGS) entry which is preliminary data.</text>
</comment>
<evidence type="ECO:0000313" key="8">
    <source>
        <dbReference type="EMBL" id="MBD1400153.1"/>
    </source>
</evidence>
<dbReference type="EC" id="3.6.1.7" evidence="2 4"/>
<dbReference type="PROSITE" id="PS00151">
    <property type="entry name" value="ACYLPHOSPHATASE_2"/>
    <property type="match status" value="1"/>
</dbReference>
<dbReference type="EMBL" id="JACWUN010000005">
    <property type="protein sequence ID" value="MBD1400153.1"/>
    <property type="molecule type" value="Genomic_DNA"/>
</dbReference>